<dbReference type="EMBL" id="MK500538">
    <property type="protein sequence ID" value="QBK91459.1"/>
    <property type="molecule type" value="Genomic_DNA"/>
</dbReference>
<organism evidence="1">
    <name type="scientific">Pithovirus LCPAC302</name>
    <dbReference type="NCBI Taxonomy" id="2506593"/>
    <lineage>
        <taxon>Viruses</taxon>
        <taxon>Pithoviruses</taxon>
    </lineage>
</organism>
<reference evidence="1" key="1">
    <citation type="journal article" date="2019" name="MBio">
        <title>Virus Genomes from Deep Sea Sediments Expand the Ocean Megavirome and Support Independent Origins of Viral Gigantism.</title>
        <authorList>
            <person name="Backstrom D."/>
            <person name="Yutin N."/>
            <person name="Jorgensen S.L."/>
            <person name="Dharamshi J."/>
            <person name="Homa F."/>
            <person name="Zaremba-Niedwiedzka K."/>
            <person name="Spang A."/>
            <person name="Wolf Y.I."/>
            <person name="Koonin E.V."/>
            <person name="Ettema T.J."/>
        </authorList>
    </citation>
    <scope>NUCLEOTIDE SEQUENCE</scope>
</reference>
<evidence type="ECO:0000313" key="1">
    <source>
        <dbReference type="EMBL" id="QBK91459.1"/>
    </source>
</evidence>
<gene>
    <name evidence="1" type="ORF">LCPAC302_00790</name>
</gene>
<name>A0A481Z8L8_9VIRU</name>
<protein>
    <submittedName>
        <fullName evidence="1">Uncharacterized protein</fullName>
    </submittedName>
</protein>
<proteinExistence type="predicted"/>
<sequence length="83" mass="9382">MPLRQTNPSEHSELLLQTPPLATLHIPSLFFPDLSHTKPELQSLVSEHFAFNFPLLSHMELLPLPNNQIIRAIITSSMIMVAQ</sequence>
<accession>A0A481Z8L8</accession>